<organism evidence="2 3">
    <name type="scientific">Motiliproteus coralliicola</name>
    <dbReference type="NCBI Taxonomy" id="2283196"/>
    <lineage>
        <taxon>Bacteria</taxon>
        <taxon>Pseudomonadati</taxon>
        <taxon>Pseudomonadota</taxon>
        <taxon>Gammaproteobacteria</taxon>
        <taxon>Oceanospirillales</taxon>
        <taxon>Oceanospirillaceae</taxon>
        <taxon>Motiliproteus</taxon>
    </lineage>
</organism>
<evidence type="ECO:0000313" key="3">
    <source>
        <dbReference type="Proteomes" id="UP000253769"/>
    </source>
</evidence>
<dbReference type="AlphaFoldDB" id="A0A369WBL9"/>
<evidence type="ECO:0008006" key="4">
    <source>
        <dbReference type="Google" id="ProtNLM"/>
    </source>
</evidence>
<gene>
    <name evidence="2" type="ORF">DV711_10910</name>
</gene>
<keyword evidence="1" id="KW-0732">Signal</keyword>
<feature type="signal peptide" evidence="1">
    <location>
        <begin position="1"/>
        <end position="22"/>
    </location>
</feature>
<feature type="chain" id="PRO_5016777553" description="Nuclear transport factor 2 family protein" evidence="1">
    <location>
        <begin position="23"/>
        <end position="145"/>
    </location>
</feature>
<sequence length="145" mass="17123">MMIKSIKYILFAVFLSPTYSYSSEFENKEQIKKFISEFMESTMEDGVLVSFDTLMPYFSGDEQNLKIAAIKSKEQRDAVRMTKGKSFGFEILREDPLGSSLVRYKVLEKTNRGGFYWDFYFYKGKDTWTLVTFKWTDKLQAFYVN</sequence>
<protein>
    <recommendedName>
        <fullName evidence="4">Nuclear transport factor 2 family protein</fullName>
    </recommendedName>
</protein>
<dbReference type="RefSeq" id="WP_114695743.1">
    <property type="nucleotide sequence ID" value="NZ_QQOH01000003.1"/>
</dbReference>
<evidence type="ECO:0000256" key="1">
    <source>
        <dbReference type="SAM" id="SignalP"/>
    </source>
</evidence>
<reference evidence="2 3" key="1">
    <citation type="submission" date="2018-07" db="EMBL/GenBank/DDBJ databases">
        <title>Motiliproteus coralliicola sp. nov., a bacterium isolated from Coral.</title>
        <authorList>
            <person name="Wang G."/>
        </authorList>
    </citation>
    <scope>NUCLEOTIDE SEQUENCE [LARGE SCALE GENOMIC DNA]</scope>
    <source>
        <strain evidence="2 3">C34</strain>
    </source>
</reference>
<keyword evidence="3" id="KW-1185">Reference proteome</keyword>
<comment type="caution">
    <text evidence="2">The sequence shown here is derived from an EMBL/GenBank/DDBJ whole genome shotgun (WGS) entry which is preliminary data.</text>
</comment>
<accession>A0A369WBL9</accession>
<dbReference type="EMBL" id="QQOH01000003">
    <property type="protein sequence ID" value="RDE19400.1"/>
    <property type="molecule type" value="Genomic_DNA"/>
</dbReference>
<name>A0A369WBL9_9GAMM</name>
<evidence type="ECO:0000313" key="2">
    <source>
        <dbReference type="EMBL" id="RDE19400.1"/>
    </source>
</evidence>
<proteinExistence type="predicted"/>
<dbReference type="Proteomes" id="UP000253769">
    <property type="component" value="Unassembled WGS sequence"/>
</dbReference>